<dbReference type="GO" id="GO:0016740">
    <property type="term" value="F:transferase activity"/>
    <property type="evidence" value="ECO:0007669"/>
    <property type="project" value="UniProtKB-KW"/>
</dbReference>
<dbReference type="EMBL" id="CAJNNV010032870">
    <property type="protein sequence ID" value="CAE8641263.1"/>
    <property type="molecule type" value="Genomic_DNA"/>
</dbReference>
<dbReference type="PANTHER" id="PTHR46116">
    <property type="entry name" value="(E3-INDEPENDENT) E2 UBIQUITIN-CONJUGATING ENZYME"/>
    <property type="match status" value="1"/>
</dbReference>
<gene>
    <name evidence="4" type="ORF">PGLA1383_LOCUS55964</name>
</gene>
<dbReference type="PROSITE" id="PS50127">
    <property type="entry name" value="UBC_2"/>
    <property type="match status" value="1"/>
</dbReference>
<dbReference type="AlphaFoldDB" id="A0A813HU74"/>
<keyword evidence="2" id="KW-0833">Ubl conjugation pathway</keyword>
<dbReference type="Proteomes" id="UP000654075">
    <property type="component" value="Unassembled WGS sequence"/>
</dbReference>
<feature type="non-terminal residue" evidence="4">
    <location>
        <position position="153"/>
    </location>
</feature>
<organism evidence="4 5">
    <name type="scientific">Polarella glacialis</name>
    <name type="common">Dinoflagellate</name>
    <dbReference type="NCBI Taxonomy" id="89957"/>
    <lineage>
        <taxon>Eukaryota</taxon>
        <taxon>Sar</taxon>
        <taxon>Alveolata</taxon>
        <taxon>Dinophyceae</taxon>
        <taxon>Suessiales</taxon>
        <taxon>Suessiaceae</taxon>
        <taxon>Polarella</taxon>
    </lineage>
</organism>
<evidence type="ECO:0000259" key="3">
    <source>
        <dbReference type="PROSITE" id="PS50127"/>
    </source>
</evidence>
<proteinExistence type="predicted"/>
<evidence type="ECO:0000256" key="1">
    <source>
        <dbReference type="ARBA" id="ARBA00022679"/>
    </source>
</evidence>
<dbReference type="Pfam" id="PF00179">
    <property type="entry name" value="UQ_con"/>
    <property type="match status" value="1"/>
</dbReference>
<keyword evidence="1" id="KW-0808">Transferase</keyword>
<evidence type="ECO:0000313" key="4">
    <source>
        <dbReference type="EMBL" id="CAE8641263.1"/>
    </source>
</evidence>
<dbReference type="InterPro" id="IPR000608">
    <property type="entry name" value="UBC"/>
</dbReference>
<dbReference type="Gene3D" id="3.10.110.10">
    <property type="entry name" value="Ubiquitin Conjugating Enzyme"/>
    <property type="match status" value="1"/>
</dbReference>
<dbReference type="SUPFAM" id="SSF54495">
    <property type="entry name" value="UBC-like"/>
    <property type="match status" value="1"/>
</dbReference>
<protein>
    <recommendedName>
        <fullName evidence="3">UBC core domain-containing protein</fullName>
    </recommendedName>
</protein>
<evidence type="ECO:0000313" key="5">
    <source>
        <dbReference type="Proteomes" id="UP000654075"/>
    </source>
</evidence>
<dbReference type="InterPro" id="IPR016135">
    <property type="entry name" value="UBQ-conjugating_enzyme/RWD"/>
</dbReference>
<accession>A0A813HU74</accession>
<name>A0A813HU74_POLGL</name>
<feature type="non-terminal residue" evidence="4">
    <location>
        <position position="1"/>
    </location>
</feature>
<reference evidence="4" key="1">
    <citation type="submission" date="2021-02" db="EMBL/GenBank/DDBJ databases">
        <authorList>
            <person name="Dougan E. K."/>
            <person name="Rhodes N."/>
            <person name="Thang M."/>
            <person name="Chan C."/>
        </authorList>
    </citation>
    <scope>NUCLEOTIDE SEQUENCE</scope>
</reference>
<dbReference type="OMA" id="PLIFAHE"/>
<feature type="domain" description="UBC core" evidence="3">
    <location>
        <begin position="1"/>
        <end position="133"/>
    </location>
</feature>
<dbReference type="OrthoDB" id="434693at2759"/>
<evidence type="ECO:0000256" key="2">
    <source>
        <dbReference type="ARBA" id="ARBA00022786"/>
    </source>
</evidence>
<comment type="caution">
    <text evidence="4">The sequence shown here is derived from an EMBL/GenBank/DDBJ whole genome shotgun (WGS) entry which is preliminary data.</text>
</comment>
<sequence length="153" mass="16568">AWPTTIETTATHSCDLSTYRGQNACHFRKVSPEYPMKPPEVRFVSTDGGTLRLHPQLYADGKVCLSILGTWHGPQWTASSNIRTVLLSIQSLLSEDPLRCEPGLENAPDDQVEQANVFVVHEAVRVGVLGALEAAKPSWGTSDEAAVLSAAAR</sequence>
<keyword evidence="5" id="KW-1185">Reference proteome</keyword>